<reference evidence="1" key="1">
    <citation type="submission" date="2020-04" db="EMBL/GenBank/DDBJ databases">
        <authorList>
            <person name="Chiriac C."/>
            <person name="Salcher M."/>
            <person name="Ghai R."/>
            <person name="Kavagutti S V."/>
        </authorList>
    </citation>
    <scope>NUCLEOTIDE SEQUENCE</scope>
</reference>
<gene>
    <name evidence="1" type="ORF">UFOVP606_27</name>
</gene>
<proteinExistence type="predicted"/>
<name>A0A6J5N6G5_9CAUD</name>
<organism evidence="1">
    <name type="scientific">uncultured Caudovirales phage</name>
    <dbReference type="NCBI Taxonomy" id="2100421"/>
    <lineage>
        <taxon>Viruses</taxon>
        <taxon>Duplodnaviria</taxon>
        <taxon>Heunggongvirae</taxon>
        <taxon>Uroviricota</taxon>
        <taxon>Caudoviricetes</taxon>
        <taxon>Peduoviridae</taxon>
        <taxon>Maltschvirus</taxon>
        <taxon>Maltschvirus maltsch</taxon>
    </lineage>
</organism>
<accession>A0A6J5N6G5</accession>
<sequence length="63" mass="7293">MNYIAKLKELQEKNLQGTLELEAAINDLLIYLASDKFAGVENNYVNASEMFRRVFELKQLLNN</sequence>
<protein>
    <submittedName>
        <fullName evidence="1">Uncharacterized protein</fullName>
    </submittedName>
</protein>
<evidence type="ECO:0000313" key="1">
    <source>
        <dbReference type="EMBL" id="CAB4152803.1"/>
    </source>
</evidence>
<dbReference type="EMBL" id="LR796585">
    <property type="protein sequence ID" value="CAB4152803.1"/>
    <property type="molecule type" value="Genomic_DNA"/>
</dbReference>